<organism evidence="6 7">
    <name type="scientific">Pseudomonas mosselii</name>
    <dbReference type="NCBI Taxonomy" id="78327"/>
    <lineage>
        <taxon>Bacteria</taxon>
        <taxon>Pseudomonadati</taxon>
        <taxon>Pseudomonadota</taxon>
        <taxon>Gammaproteobacteria</taxon>
        <taxon>Pseudomonadales</taxon>
        <taxon>Pseudomonadaceae</taxon>
        <taxon>Pseudomonas</taxon>
    </lineage>
</organism>
<dbReference type="GO" id="GO:0005737">
    <property type="term" value="C:cytoplasm"/>
    <property type="evidence" value="ECO:0007669"/>
    <property type="project" value="InterPro"/>
</dbReference>
<dbReference type="Gene3D" id="3.40.50.180">
    <property type="entry name" value="Methylesterase CheB, C-terminal domain"/>
    <property type="match status" value="1"/>
</dbReference>
<dbReference type="PANTHER" id="PTHR42872:SF6">
    <property type="entry name" value="PROTEIN-GLUTAMATE METHYLESTERASE_PROTEIN-GLUTAMINE GLUTAMINASE"/>
    <property type="match status" value="1"/>
</dbReference>
<feature type="active site" evidence="4">
    <location>
        <position position="39"/>
    </location>
</feature>
<dbReference type="GO" id="GO:0008984">
    <property type="term" value="F:protein-glutamate methylesterase activity"/>
    <property type="evidence" value="ECO:0007669"/>
    <property type="project" value="UniProtKB-EC"/>
</dbReference>
<keyword evidence="4" id="KW-0145">Chemotaxis</keyword>
<sequence>MNGVRAIVIGASAGGVTALFSVLGALPADFAIPVLCVLHLPDDRHSQLAEVLQRRLQRPVHEALDKARIEPGQIYVAGPGYHLSVERDFSFSLSQEAPVHFSRPAIDFLFESAADAYGTGLLGVLLTGANEDGARGLLHIRQSGGRTVVQDPRDAQVALMPEAALALHDPDHILSLGGIGQLLATLEPSAC</sequence>
<dbReference type="EC" id="3.1.1.61" evidence="2"/>
<comment type="caution">
    <text evidence="6">The sequence shown here is derived from an EMBL/GenBank/DDBJ whole genome shotgun (WGS) entry which is preliminary data.</text>
</comment>
<reference evidence="6 7" key="1">
    <citation type="submission" date="2020-07" db="EMBL/GenBank/DDBJ databases">
        <title>Diversity of carbapenemase encoding genes among Pseudomonas putida group clinical isolates in a tertiary Brazilian hospital.</title>
        <authorList>
            <person name="Alberto-Lei F."/>
            <person name="Nodari C.S."/>
            <person name="Streling A.P."/>
            <person name="Paulino J.T."/>
            <person name="Bessa-Neto F.O."/>
            <person name="Cayo R."/>
            <person name="Gales A.C."/>
        </authorList>
    </citation>
    <scope>NUCLEOTIDE SEQUENCE [LARGE SCALE GENOMIC DNA]</scope>
    <source>
        <strain evidence="6 7">14802</strain>
    </source>
</reference>
<evidence type="ECO:0000256" key="3">
    <source>
        <dbReference type="ARBA" id="ARBA00048267"/>
    </source>
</evidence>
<dbReference type="GO" id="GO:0006935">
    <property type="term" value="P:chemotaxis"/>
    <property type="evidence" value="ECO:0007669"/>
    <property type="project" value="UniProtKB-UniRule"/>
</dbReference>
<keyword evidence="1 4" id="KW-0378">Hydrolase</keyword>
<dbReference type="Proteomes" id="UP000541770">
    <property type="component" value="Unassembled WGS sequence"/>
</dbReference>
<evidence type="ECO:0000313" key="7">
    <source>
        <dbReference type="Proteomes" id="UP000541770"/>
    </source>
</evidence>
<proteinExistence type="predicted"/>
<dbReference type="AlphaFoldDB" id="A0A7W2PY84"/>
<dbReference type="PANTHER" id="PTHR42872">
    <property type="entry name" value="PROTEIN-GLUTAMATE METHYLESTERASE/PROTEIN-GLUTAMINE GLUTAMINASE"/>
    <property type="match status" value="1"/>
</dbReference>
<dbReference type="Pfam" id="PF01339">
    <property type="entry name" value="CheB_methylest"/>
    <property type="match status" value="1"/>
</dbReference>
<dbReference type="EMBL" id="JACGDE010000005">
    <property type="protein sequence ID" value="MBA6065088.1"/>
    <property type="molecule type" value="Genomic_DNA"/>
</dbReference>
<evidence type="ECO:0000256" key="2">
    <source>
        <dbReference type="ARBA" id="ARBA00039140"/>
    </source>
</evidence>
<feature type="active site" evidence="4">
    <location>
        <position position="132"/>
    </location>
</feature>
<comment type="catalytic activity">
    <reaction evidence="3">
        <text>[protein]-L-glutamate 5-O-methyl ester + H2O = L-glutamyl-[protein] + methanol + H(+)</text>
        <dbReference type="Rhea" id="RHEA:23236"/>
        <dbReference type="Rhea" id="RHEA-COMP:10208"/>
        <dbReference type="Rhea" id="RHEA-COMP:10311"/>
        <dbReference type="ChEBI" id="CHEBI:15377"/>
        <dbReference type="ChEBI" id="CHEBI:15378"/>
        <dbReference type="ChEBI" id="CHEBI:17790"/>
        <dbReference type="ChEBI" id="CHEBI:29973"/>
        <dbReference type="ChEBI" id="CHEBI:82795"/>
        <dbReference type="EC" id="3.1.1.61"/>
    </reaction>
</comment>
<dbReference type="SUPFAM" id="SSF52738">
    <property type="entry name" value="Methylesterase CheB, C-terminal domain"/>
    <property type="match status" value="1"/>
</dbReference>
<dbReference type="InterPro" id="IPR035909">
    <property type="entry name" value="CheB_C"/>
</dbReference>
<dbReference type="PROSITE" id="PS50122">
    <property type="entry name" value="CHEB"/>
    <property type="match status" value="1"/>
</dbReference>
<name>A0A7W2PY84_9PSED</name>
<dbReference type="InterPro" id="IPR000673">
    <property type="entry name" value="Sig_transdc_resp-reg_Me-estase"/>
</dbReference>
<evidence type="ECO:0000259" key="5">
    <source>
        <dbReference type="PROSITE" id="PS50122"/>
    </source>
</evidence>
<feature type="domain" description="CheB-type methylesterase" evidence="5">
    <location>
        <begin position="1"/>
        <end position="183"/>
    </location>
</feature>
<dbReference type="RefSeq" id="WP_062364283.1">
    <property type="nucleotide sequence ID" value="NZ_BQIL01000011.1"/>
</dbReference>
<dbReference type="CDD" id="cd16433">
    <property type="entry name" value="CheB"/>
    <property type="match status" value="1"/>
</dbReference>
<gene>
    <name evidence="6" type="ORF">H4C75_09960</name>
</gene>
<dbReference type="GO" id="GO:0000156">
    <property type="term" value="F:phosphorelay response regulator activity"/>
    <property type="evidence" value="ECO:0007669"/>
    <property type="project" value="InterPro"/>
</dbReference>
<evidence type="ECO:0000256" key="1">
    <source>
        <dbReference type="ARBA" id="ARBA00022801"/>
    </source>
</evidence>
<evidence type="ECO:0000313" key="6">
    <source>
        <dbReference type="EMBL" id="MBA6065088.1"/>
    </source>
</evidence>
<protein>
    <recommendedName>
        <fullName evidence="2">protein-glutamate methylesterase</fullName>
        <ecNumber evidence="2">3.1.1.61</ecNumber>
    </recommendedName>
</protein>
<evidence type="ECO:0000256" key="4">
    <source>
        <dbReference type="PROSITE-ProRule" id="PRU00050"/>
    </source>
</evidence>
<accession>A0A7W2PY84</accession>
<feature type="active site" evidence="4">
    <location>
        <position position="12"/>
    </location>
</feature>